<name>A0A9D2A3K2_9BACE</name>
<dbReference type="Pfam" id="PF13365">
    <property type="entry name" value="Trypsin_2"/>
    <property type="match status" value="1"/>
</dbReference>
<evidence type="ECO:0000256" key="2">
    <source>
        <dbReference type="ARBA" id="ARBA00022801"/>
    </source>
</evidence>
<reference evidence="3" key="1">
    <citation type="journal article" date="2021" name="PeerJ">
        <title>Extensive microbial diversity within the chicken gut microbiome revealed by metagenomics and culture.</title>
        <authorList>
            <person name="Gilroy R."/>
            <person name="Ravi A."/>
            <person name="Getino M."/>
            <person name="Pursley I."/>
            <person name="Horton D.L."/>
            <person name="Alikhan N.F."/>
            <person name="Baker D."/>
            <person name="Gharbi K."/>
            <person name="Hall N."/>
            <person name="Watson M."/>
            <person name="Adriaenssens E.M."/>
            <person name="Foster-Nyarko E."/>
            <person name="Jarju S."/>
            <person name="Secka A."/>
            <person name="Antonio M."/>
            <person name="Oren A."/>
            <person name="Chaudhuri R.R."/>
            <person name="La Ragione R."/>
            <person name="Hildebrand F."/>
            <person name="Pallen M.J."/>
        </authorList>
    </citation>
    <scope>NUCLEOTIDE SEQUENCE</scope>
    <source>
        <strain evidence="3">ChiHjej12B11-24981</strain>
    </source>
</reference>
<protein>
    <submittedName>
        <fullName evidence="3">Trypsin-like peptidase domain-containing protein</fullName>
    </submittedName>
</protein>
<proteinExistence type="predicted"/>
<gene>
    <name evidence="3" type="ORF">H9819_04330</name>
</gene>
<keyword evidence="2" id="KW-0378">Hydrolase</keyword>
<dbReference type="PRINTS" id="PR00834">
    <property type="entry name" value="PROTEASES2C"/>
</dbReference>
<dbReference type="GO" id="GO:0004252">
    <property type="term" value="F:serine-type endopeptidase activity"/>
    <property type="evidence" value="ECO:0007669"/>
    <property type="project" value="InterPro"/>
</dbReference>
<accession>A0A9D2A3K2</accession>
<comment type="caution">
    <text evidence="3">The sequence shown here is derived from an EMBL/GenBank/DDBJ whole genome shotgun (WGS) entry which is preliminary data.</text>
</comment>
<evidence type="ECO:0000313" key="4">
    <source>
        <dbReference type="Proteomes" id="UP000824023"/>
    </source>
</evidence>
<dbReference type="PANTHER" id="PTHR43343">
    <property type="entry name" value="PEPTIDASE S12"/>
    <property type="match status" value="1"/>
</dbReference>
<dbReference type="SUPFAM" id="SSF50494">
    <property type="entry name" value="Trypsin-like serine proteases"/>
    <property type="match status" value="1"/>
</dbReference>
<dbReference type="InterPro" id="IPR001940">
    <property type="entry name" value="Peptidase_S1C"/>
</dbReference>
<dbReference type="SUPFAM" id="SSF69635">
    <property type="entry name" value="Type III secretory system chaperone-like"/>
    <property type="match status" value="1"/>
</dbReference>
<dbReference type="AlphaFoldDB" id="A0A9D2A3K2"/>
<dbReference type="Proteomes" id="UP000824023">
    <property type="component" value="Unassembled WGS sequence"/>
</dbReference>
<organism evidence="3 4">
    <name type="scientific">Candidatus Bacteroides merdipullorum</name>
    <dbReference type="NCBI Taxonomy" id="2838474"/>
    <lineage>
        <taxon>Bacteria</taxon>
        <taxon>Pseudomonadati</taxon>
        <taxon>Bacteroidota</taxon>
        <taxon>Bacteroidia</taxon>
        <taxon>Bacteroidales</taxon>
        <taxon>Bacteroidaceae</taxon>
        <taxon>Bacteroides</taxon>
    </lineage>
</organism>
<keyword evidence="1" id="KW-0645">Protease</keyword>
<sequence length="360" mass="40429">MEQQQNIYNLVFKVSHAGGSGSCFYLKAYDLFVTNYHVVEGFHQVAIHDNRRNPYPAQVVLVNPALDIALLAVNHDFGELPELHLAGDDTLAIGGKIRVAGYPYGMPFTVTEGTVSSPKQLMNGRYYIQTDAAVNPGNSGGPIINDRDEVVGITVSKFKEADNMGFGIRVEALRQVLDNVDGLERDTFHVQCESCDELIDEENDYCPSCGERLPEGIFGECHLSPLSEFCESAIRQMGIDPVLARDGYEAWCFHQGSSEIRIFTCNRAYLFLVSPVNLLPKKNVEPVLDYMLSTDFSPYKMGIEGRQIYLVYRIHLSDITDRYADVIRQRMVELAARADQMDNMLVERFGCEFSAYSKTE</sequence>
<evidence type="ECO:0000313" key="3">
    <source>
        <dbReference type="EMBL" id="HIZ01467.1"/>
    </source>
</evidence>
<dbReference type="InterPro" id="IPR051201">
    <property type="entry name" value="Chloro_Bact_Ser_Proteases"/>
</dbReference>
<dbReference type="Gene3D" id="3.30.1460.10">
    <property type="match status" value="1"/>
</dbReference>
<dbReference type="Gene3D" id="2.40.10.120">
    <property type="match status" value="1"/>
</dbReference>
<dbReference type="GO" id="GO:0006508">
    <property type="term" value="P:proteolysis"/>
    <property type="evidence" value="ECO:0007669"/>
    <property type="project" value="UniProtKB-KW"/>
</dbReference>
<evidence type="ECO:0000256" key="1">
    <source>
        <dbReference type="ARBA" id="ARBA00022670"/>
    </source>
</evidence>
<dbReference type="EMBL" id="DXCK01000062">
    <property type="protein sequence ID" value="HIZ01467.1"/>
    <property type="molecule type" value="Genomic_DNA"/>
</dbReference>
<dbReference type="InterPro" id="IPR009003">
    <property type="entry name" value="Peptidase_S1_PA"/>
</dbReference>
<dbReference type="PANTHER" id="PTHR43343:SF3">
    <property type="entry name" value="PROTEASE DO-LIKE 8, CHLOROPLASTIC"/>
    <property type="match status" value="1"/>
</dbReference>
<reference evidence="3" key="2">
    <citation type="submission" date="2021-04" db="EMBL/GenBank/DDBJ databases">
        <authorList>
            <person name="Gilroy R."/>
        </authorList>
    </citation>
    <scope>NUCLEOTIDE SEQUENCE</scope>
    <source>
        <strain evidence="3">ChiHjej12B11-24981</strain>
    </source>
</reference>